<gene>
    <name evidence="16" type="ORF">KD146_02585</name>
</gene>
<comment type="subunit">
    <text evidence="4">Homodimer.</text>
</comment>
<dbReference type="GO" id="GO:0000287">
    <property type="term" value="F:magnesium ion binding"/>
    <property type="evidence" value="ECO:0007669"/>
    <property type="project" value="InterPro"/>
</dbReference>
<dbReference type="PANTHER" id="PTHR43275">
    <property type="entry name" value="D-MALATE DEHYDROGENASE [DECARBOXYLATING]"/>
    <property type="match status" value="1"/>
</dbReference>
<comment type="similarity">
    <text evidence="3">Belongs to the isocitrate and isopropylmalate dehydrogenases family. LeuB type 1 subfamily.</text>
</comment>
<evidence type="ECO:0000256" key="10">
    <source>
        <dbReference type="ARBA" id="ARBA00023002"/>
    </source>
</evidence>
<reference evidence="16" key="1">
    <citation type="submission" date="2021-04" db="EMBL/GenBank/DDBJ databases">
        <title>Devosia litorisediminis sp. nov., isolated from a sand dune.</title>
        <authorList>
            <person name="Park S."/>
            <person name="Yoon J.-H."/>
        </authorList>
    </citation>
    <scope>NUCLEOTIDE SEQUENCE</scope>
    <source>
        <strain evidence="16">BSSL-BM10</strain>
    </source>
</reference>
<comment type="cofactor">
    <cofactor evidence="1">
        <name>Mn(2+)</name>
        <dbReference type="ChEBI" id="CHEBI:29035"/>
    </cofactor>
</comment>
<dbReference type="Pfam" id="PF00180">
    <property type="entry name" value="Iso_dh"/>
    <property type="match status" value="1"/>
</dbReference>
<dbReference type="FunFam" id="3.40.718.10:FF:000006">
    <property type="entry name" value="3-isopropylmalate dehydrogenase"/>
    <property type="match status" value="1"/>
</dbReference>
<evidence type="ECO:0000313" key="16">
    <source>
        <dbReference type="EMBL" id="MBS3847576.1"/>
    </source>
</evidence>
<sequence>MTTKTHFEIAVLPGDGIGVEVIAPTVRLLEQLASRSDSFTLGFKHCDAGALHYQKTGEALPDATMDSCRSADAILLGAMGWPELRYPDGTEIAPQLDLRTEFQLFAGVRPIRSIPGIPSALSDARGADIDFVLIRESVEGLFALRNEGVVIDDREARDTMVITRAICEQLFDFAFAYTRERKKAGTPGRLTCVDKANVFASLAFFRKIFDERHAGFSDIAVEHAYVDATALNMIKKPWAFDVMVTENMFGDILSDLGAGLMGGMGFAPSADIGINNAVFQPSHGSAPDIAGKGMANPTAAILSGAMMLEWLGTRYTNPAALAAGRQLRDAVDRAFQAGLAPYEIGGKDGTSAIADAVEAALEQEHA</sequence>
<keyword evidence="9" id="KW-0460">Magnesium</keyword>
<evidence type="ECO:0000259" key="15">
    <source>
        <dbReference type="SMART" id="SM01329"/>
    </source>
</evidence>
<proteinExistence type="inferred from homology"/>
<keyword evidence="13" id="KW-0100">Branched-chain amino acid biosynthesis</keyword>
<comment type="caution">
    <text evidence="16">The sequence shown here is derived from an EMBL/GenBank/DDBJ whole genome shotgun (WGS) entry which is preliminary data.</text>
</comment>
<keyword evidence="11" id="KW-0520">NAD</keyword>
<dbReference type="SUPFAM" id="SSF53659">
    <property type="entry name" value="Isocitrate/Isopropylmalate dehydrogenase-like"/>
    <property type="match status" value="1"/>
</dbReference>
<evidence type="ECO:0000256" key="4">
    <source>
        <dbReference type="ARBA" id="ARBA00011738"/>
    </source>
</evidence>
<keyword evidence="8" id="KW-0479">Metal-binding</keyword>
<dbReference type="PANTHER" id="PTHR43275:SF1">
    <property type="entry name" value="D-MALATE DEHYDROGENASE [DECARBOXYLATING]"/>
    <property type="match status" value="1"/>
</dbReference>
<dbReference type="GO" id="GO:0003862">
    <property type="term" value="F:3-isopropylmalate dehydrogenase activity"/>
    <property type="evidence" value="ECO:0007669"/>
    <property type="project" value="UniProtKB-EC"/>
</dbReference>
<keyword evidence="17" id="KW-1185">Reference proteome</keyword>
<evidence type="ECO:0000256" key="6">
    <source>
        <dbReference type="ARBA" id="ARBA00022430"/>
    </source>
</evidence>
<evidence type="ECO:0000256" key="14">
    <source>
        <dbReference type="ARBA" id="ARBA00033138"/>
    </source>
</evidence>
<dbReference type="GO" id="GO:0009098">
    <property type="term" value="P:L-leucine biosynthetic process"/>
    <property type="evidence" value="ECO:0007669"/>
    <property type="project" value="UniProtKB-KW"/>
</dbReference>
<dbReference type="SMART" id="SM01329">
    <property type="entry name" value="Iso_dh"/>
    <property type="match status" value="1"/>
</dbReference>
<evidence type="ECO:0000256" key="12">
    <source>
        <dbReference type="ARBA" id="ARBA00023211"/>
    </source>
</evidence>
<keyword evidence="6" id="KW-0432">Leucine biosynthesis</keyword>
<dbReference type="Gene3D" id="3.40.718.10">
    <property type="entry name" value="Isopropylmalate Dehydrogenase"/>
    <property type="match status" value="1"/>
</dbReference>
<dbReference type="InterPro" id="IPR050501">
    <property type="entry name" value="ICDH/IPMDH"/>
</dbReference>
<evidence type="ECO:0000256" key="3">
    <source>
        <dbReference type="ARBA" id="ARBA00008319"/>
    </source>
</evidence>
<dbReference type="Proteomes" id="UP000678281">
    <property type="component" value="Unassembled WGS sequence"/>
</dbReference>
<dbReference type="InterPro" id="IPR024084">
    <property type="entry name" value="IsoPropMal-DH-like_dom"/>
</dbReference>
<keyword evidence="7" id="KW-0028">Amino-acid biosynthesis</keyword>
<keyword evidence="10" id="KW-0560">Oxidoreductase</keyword>
<dbReference type="GO" id="GO:0051287">
    <property type="term" value="F:NAD binding"/>
    <property type="evidence" value="ECO:0007669"/>
    <property type="project" value="InterPro"/>
</dbReference>
<evidence type="ECO:0000256" key="2">
    <source>
        <dbReference type="ARBA" id="ARBA00001946"/>
    </source>
</evidence>
<evidence type="ECO:0000256" key="8">
    <source>
        <dbReference type="ARBA" id="ARBA00022723"/>
    </source>
</evidence>
<evidence type="ECO:0000256" key="5">
    <source>
        <dbReference type="ARBA" id="ARBA00013101"/>
    </source>
</evidence>
<evidence type="ECO:0000256" key="13">
    <source>
        <dbReference type="ARBA" id="ARBA00023304"/>
    </source>
</evidence>
<dbReference type="AlphaFoldDB" id="A0A942EDB7"/>
<evidence type="ECO:0000256" key="7">
    <source>
        <dbReference type="ARBA" id="ARBA00022605"/>
    </source>
</evidence>
<evidence type="ECO:0000256" key="1">
    <source>
        <dbReference type="ARBA" id="ARBA00001936"/>
    </source>
</evidence>
<dbReference type="PROSITE" id="PS00470">
    <property type="entry name" value="IDH_IMDH"/>
    <property type="match status" value="1"/>
</dbReference>
<name>A0A942EDB7_9HYPH</name>
<evidence type="ECO:0000256" key="11">
    <source>
        <dbReference type="ARBA" id="ARBA00023027"/>
    </source>
</evidence>
<accession>A0A942EDB7</accession>
<evidence type="ECO:0000256" key="9">
    <source>
        <dbReference type="ARBA" id="ARBA00022842"/>
    </source>
</evidence>
<dbReference type="RefSeq" id="WP_212657188.1">
    <property type="nucleotide sequence ID" value="NZ_JAGXTP010000001.1"/>
</dbReference>
<evidence type="ECO:0000313" key="17">
    <source>
        <dbReference type="Proteomes" id="UP000678281"/>
    </source>
</evidence>
<comment type="cofactor">
    <cofactor evidence="2">
        <name>Mg(2+)</name>
        <dbReference type="ChEBI" id="CHEBI:18420"/>
    </cofactor>
</comment>
<organism evidence="16 17">
    <name type="scientific">Devosia litorisediminis</name>
    <dbReference type="NCBI Taxonomy" id="2829817"/>
    <lineage>
        <taxon>Bacteria</taxon>
        <taxon>Pseudomonadati</taxon>
        <taxon>Pseudomonadota</taxon>
        <taxon>Alphaproteobacteria</taxon>
        <taxon>Hyphomicrobiales</taxon>
        <taxon>Devosiaceae</taxon>
        <taxon>Devosia</taxon>
    </lineage>
</organism>
<dbReference type="InterPro" id="IPR019818">
    <property type="entry name" value="IsoCit/isopropylmalate_DH_CS"/>
</dbReference>
<feature type="domain" description="Isopropylmalate dehydrogenase-like" evidence="15">
    <location>
        <begin position="8"/>
        <end position="357"/>
    </location>
</feature>
<protein>
    <recommendedName>
        <fullName evidence="5">3-isopropylmalate dehydrogenase</fullName>
        <ecNumber evidence="5">1.1.1.85</ecNumber>
    </recommendedName>
    <alternativeName>
        <fullName evidence="14">3-IPM-DH</fullName>
    </alternativeName>
</protein>
<dbReference type="EC" id="1.1.1.85" evidence="5"/>
<dbReference type="EMBL" id="JAGXTP010000001">
    <property type="protein sequence ID" value="MBS3847576.1"/>
    <property type="molecule type" value="Genomic_DNA"/>
</dbReference>
<keyword evidence="12" id="KW-0464">Manganese</keyword>